<feature type="transmembrane region" description="Helical" evidence="1">
    <location>
        <begin position="20"/>
        <end position="42"/>
    </location>
</feature>
<name>A0A4S2MXY6_9PEZI</name>
<proteinExistence type="predicted"/>
<keyword evidence="1" id="KW-1133">Transmembrane helix</keyword>
<evidence type="ECO:0000313" key="3">
    <source>
        <dbReference type="Proteomes" id="UP000298138"/>
    </source>
</evidence>
<accession>A0A4S2MXY6</accession>
<reference evidence="2 3" key="1">
    <citation type="submission" date="2019-04" db="EMBL/GenBank/DDBJ databases">
        <title>Comparative genomics and transcriptomics to analyze fruiting body development in filamentous ascomycetes.</title>
        <authorList>
            <consortium name="DOE Joint Genome Institute"/>
            <person name="Lutkenhaus R."/>
            <person name="Traeger S."/>
            <person name="Breuer J."/>
            <person name="Kuo A."/>
            <person name="Lipzen A."/>
            <person name="Pangilinan J."/>
            <person name="Dilworth D."/>
            <person name="Sandor L."/>
            <person name="Poggeler S."/>
            <person name="Barry K."/>
            <person name="Grigoriev I.V."/>
            <person name="Nowrousian M."/>
        </authorList>
    </citation>
    <scope>NUCLEOTIDE SEQUENCE [LARGE SCALE GENOMIC DNA]</scope>
    <source>
        <strain evidence="2 3">CBS 389.68</strain>
    </source>
</reference>
<dbReference type="EMBL" id="ML220118">
    <property type="protein sequence ID" value="TGZ81592.1"/>
    <property type="molecule type" value="Genomic_DNA"/>
</dbReference>
<keyword evidence="3" id="KW-1185">Reference proteome</keyword>
<evidence type="ECO:0000313" key="2">
    <source>
        <dbReference type="EMBL" id="TGZ81592.1"/>
    </source>
</evidence>
<gene>
    <name evidence="2" type="ORF">EX30DRAFT_340471</name>
</gene>
<protein>
    <submittedName>
        <fullName evidence="2">Uncharacterized protein</fullName>
    </submittedName>
</protein>
<keyword evidence="1" id="KW-0472">Membrane</keyword>
<sequence length="107" mass="11626">MTSPHLPVPLLPSFSPPSTFTLAVSAAAGSGVAIHHPPLLFYRYSTRHPSIPTPESMPHRISHMASRTWHIASWVLHPSSSAASEDIIMLMLIMFPHATIPSNPGWG</sequence>
<dbReference type="AlphaFoldDB" id="A0A4S2MXY6"/>
<dbReference type="Proteomes" id="UP000298138">
    <property type="component" value="Unassembled WGS sequence"/>
</dbReference>
<dbReference type="InParanoid" id="A0A4S2MXY6"/>
<organism evidence="2 3">
    <name type="scientific">Ascodesmis nigricans</name>
    <dbReference type="NCBI Taxonomy" id="341454"/>
    <lineage>
        <taxon>Eukaryota</taxon>
        <taxon>Fungi</taxon>
        <taxon>Dikarya</taxon>
        <taxon>Ascomycota</taxon>
        <taxon>Pezizomycotina</taxon>
        <taxon>Pezizomycetes</taxon>
        <taxon>Pezizales</taxon>
        <taxon>Ascodesmidaceae</taxon>
        <taxon>Ascodesmis</taxon>
    </lineage>
</organism>
<evidence type="ECO:0000256" key="1">
    <source>
        <dbReference type="SAM" id="Phobius"/>
    </source>
</evidence>
<keyword evidence="1" id="KW-0812">Transmembrane</keyword>